<feature type="domain" description="Leucine-binding protein" evidence="2">
    <location>
        <begin position="91"/>
        <end position="418"/>
    </location>
</feature>
<dbReference type="InterPro" id="IPR028082">
    <property type="entry name" value="Peripla_BP_I"/>
</dbReference>
<dbReference type="SUPFAM" id="SSF53822">
    <property type="entry name" value="Periplasmic binding protein-like I"/>
    <property type="match status" value="1"/>
</dbReference>
<keyword evidence="1" id="KW-0732">Signal</keyword>
<dbReference type="CDD" id="cd06342">
    <property type="entry name" value="PBP1_ABC_LIVBP-like"/>
    <property type="match status" value="1"/>
</dbReference>
<gene>
    <name evidence="3" type="ORF">GM51_10690</name>
</gene>
<evidence type="ECO:0000259" key="2">
    <source>
        <dbReference type="Pfam" id="PF13458"/>
    </source>
</evidence>
<dbReference type="Pfam" id="PF13458">
    <property type="entry name" value="Peripla_BP_6"/>
    <property type="match status" value="1"/>
</dbReference>
<dbReference type="PANTHER" id="PTHR47151">
    <property type="entry name" value="LEU/ILE/VAL-BINDING ABC TRANSPORTER SUBUNIT"/>
    <property type="match status" value="1"/>
</dbReference>
<proteinExistence type="predicted"/>
<dbReference type="PANTHER" id="PTHR47151:SF2">
    <property type="entry name" value="AMINO ACID BINDING PROTEIN"/>
    <property type="match status" value="1"/>
</dbReference>
<dbReference type="AlphaFoldDB" id="A0A094QRK2"/>
<accession>A0A094QRK2</accession>
<dbReference type="InterPro" id="IPR028081">
    <property type="entry name" value="Leu-bd"/>
</dbReference>
<sequence>MSWSWLNVFRSLDLLSNSPIVWFHYPVQVALVTDLLGGEKTMKKSNLLRAGAVLVSLSFVGVACGGSDDAASDTTVAASTEVTCDAPVASIALQFPETGDAANLGAPMLQGAQLAVDQFNAANPDACVTLKTFDTQGDPAKAPAVAQAVVSDATILGLVGPGFSGESKAALPLYDEAGLATITGSATNAELQNAGFKVFHRILANDAVQGPAIAKYISETLKPASVGIVDDASDYGKGLADAVKAAAGATVKATDSIDPKAADFSAAVSKMKDANPEVIFFGGYYGEAVKLSTQLRDAGVTSTLVFGDGVKDQAGYADAAGPAAEGALIACPCKDGDEAFVAAWTAKYNAVPGTYGAEYYDAANVFLNIIKGGATDRAAVQAAVNAYDAAGITKQIKFTENGEATEAATIYMYKVEGGKITYVSDIK</sequence>
<organism evidence="3">
    <name type="scientific">freshwater metagenome</name>
    <dbReference type="NCBI Taxonomy" id="449393"/>
    <lineage>
        <taxon>unclassified sequences</taxon>
        <taxon>metagenomes</taxon>
        <taxon>ecological metagenomes</taxon>
    </lineage>
</organism>
<evidence type="ECO:0000256" key="1">
    <source>
        <dbReference type="ARBA" id="ARBA00022729"/>
    </source>
</evidence>
<evidence type="ECO:0000313" key="3">
    <source>
        <dbReference type="EMBL" id="KGA17301.1"/>
    </source>
</evidence>
<dbReference type="EMBL" id="JNSL01000064">
    <property type="protein sequence ID" value="KGA17301.1"/>
    <property type="molecule type" value="Genomic_DNA"/>
</dbReference>
<dbReference type="Gene3D" id="3.40.50.2300">
    <property type="match status" value="2"/>
</dbReference>
<comment type="caution">
    <text evidence="3">The sequence shown here is derived from an EMBL/GenBank/DDBJ whole genome shotgun (WGS) entry which is preliminary data.</text>
</comment>
<name>A0A094QRK2_9ZZZZ</name>
<reference evidence="3" key="1">
    <citation type="submission" date="2014-06" db="EMBL/GenBank/DDBJ databases">
        <title>Key roles for freshwater Actinobacteria revealed by deep metagenomic sequencing.</title>
        <authorList>
            <person name="Ghai R."/>
            <person name="Mizuno C.M."/>
            <person name="Picazo A."/>
            <person name="Camacho A."/>
            <person name="Rodriguez-Valera F."/>
        </authorList>
    </citation>
    <scope>NUCLEOTIDE SEQUENCE</scope>
</reference>
<protein>
    <recommendedName>
        <fullName evidence="2">Leucine-binding protein domain-containing protein</fullName>
    </recommendedName>
</protein>